<gene>
    <name evidence="4" type="ORF">HEB94_001968</name>
</gene>
<dbReference type="AlphaFoldDB" id="A0A927MQP0"/>
<feature type="transmembrane region" description="Helical" evidence="2">
    <location>
        <begin position="40"/>
        <end position="56"/>
    </location>
</feature>
<reference evidence="4" key="1">
    <citation type="submission" date="2020-10" db="EMBL/GenBank/DDBJ databases">
        <title>Sequencing the genomes of 1000 actinobacteria strains.</title>
        <authorList>
            <person name="Klenk H.-P."/>
        </authorList>
    </citation>
    <scope>NUCLEOTIDE SEQUENCE</scope>
    <source>
        <strain evidence="4">DSM 45354</strain>
    </source>
</reference>
<evidence type="ECO:0000313" key="5">
    <source>
        <dbReference type="Proteomes" id="UP000638648"/>
    </source>
</evidence>
<dbReference type="Pfam" id="PF08378">
    <property type="entry name" value="NERD"/>
    <property type="match status" value="1"/>
</dbReference>
<feature type="compositionally biased region" description="Basic and acidic residues" evidence="1">
    <location>
        <begin position="339"/>
        <end position="352"/>
    </location>
</feature>
<feature type="transmembrane region" description="Helical" evidence="2">
    <location>
        <begin position="63"/>
        <end position="84"/>
    </location>
</feature>
<dbReference type="InterPro" id="IPR011528">
    <property type="entry name" value="NERD"/>
</dbReference>
<dbReference type="RefSeq" id="WP_192749511.1">
    <property type="nucleotide sequence ID" value="NZ_JADBEM010000001.1"/>
</dbReference>
<feature type="domain" description="NERD" evidence="3">
    <location>
        <begin position="187"/>
        <end position="239"/>
    </location>
</feature>
<feature type="region of interest" description="Disordered" evidence="1">
    <location>
        <begin position="329"/>
        <end position="363"/>
    </location>
</feature>
<feature type="transmembrane region" description="Helical" evidence="2">
    <location>
        <begin position="90"/>
        <end position="113"/>
    </location>
</feature>
<feature type="transmembrane region" description="Helical" evidence="2">
    <location>
        <begin position="16"/>
        <end position="34"/>
    </location>
</feature>
<keyword evidence="5" id="KW-1185">Reference proteome</keyword>
<evidence type="ECO:0000313" key="4">
    <source>
        <dbReference type="EMBL" id="MBE1605120.1"/>
    </source>
</evidence>
<comment type="caution">
    <text evidence="4">The sequence shown here is derived from an EMBL/GenBank/DDBJ whole genome shotgun (WGS) entry which is preliminary data.</text>
</comment>
<keyword evidence="2" id="KW-0812">Transmembrane</keyword>
<dbReference type="EMBL" id="JADBEM010000001">
    <property type="protein sequence ID" value="MBE1605120.1"/>
    <property type="molecule type" value="Genomic_DNA"/>
</dbReference>
<organism evidence="4 5">
    <name type="scientific">Actinopolymorpha pittospori</name>
    <dbReference type="NCBI Taxonomy" id="648752"/>
    <lineage>
        <taxon>Bacteria</taxon>
        <taxon>Bacillati</taxon>
        <taxon>Actinomycetota</taxon>
        <taxon>Actinomycetes</taxon>
        <taxon>Propionibacteriales</taxon>
        <taxon>Actinopolymorphaceae</taxon>
        <taxon>Actinopolymorpha</taxon>
    </lineage>
</organism>
<dbReference type="Proteomes" id="UP000638648">
    <property type="component" value="Unassembled WGS sequence"/>
</dbReference>
<accession>A0A927MQP0</accession>
<proteinExistence type="predicted"/>
<evidence type="ECO:0000259" key="3">
    <source>
        <dbReference type="Pfam" id="PF08378"/>
    </source>
</evidence>
<evidence type="ECO:0000256" key="2">
    <source>
        <dbReference type="SAM" id="Phobius"/>
    </source>
</evidence>
<sequence>MRTPRSDQTARARTRQLRLAGAAAALLVVFVFALQDGLTVVLAATGLVVAGFVWWVRRSRTGALAVLSLCVACVVTSEVARAAAESSRGASPLGLGVVFWLFLAVVTVTAWAATRERPRRRLLTVVAGQVTLVLASLLSYLSVTVMPVAGLVVAMAIVVVASRLRYAPHLVTPEDAATSQGPAILARGTERTRAALTTALDEEWLVRSGVDLPGGATVEHLVVGPAGVFVVESRTWPGRVGLVSVERDGETVEAYGLDGDVRELAARLEPVLRTVTAAADLPWLAEVDVYAVVALWGTAVPEQPVDLELRDPRRPGRGVAVRLVSGEQVGESMRARPRTLNDRELSRVRGRVETQAPVGRSGS</sequence>
<name>A0A927MQP0_9ACTN</name>
<keyword evidence="2" id="KW-0472">Membrane</keyword>
<keyword evidence="2" id="KW-1133">Transmembrane helix</keyword>
<protein>
    <recommendedName>
        <fullName evidence="3">NERD domain-containing protein</fullName>
    </recommendedName>
</protein>
<evidence type="ECO:0000256" key="1">
    <source>
        <dbReference type="SAM" id="MobiDB-lite"/>
    </source>
</evidence>